<gene>
    <name evidence="1" type="ORF">DSM106972_009400</name>
</gene>
<proteinExistence type="predicted"/>
<reference evidence="1" key="1">
    <citation type="submission" date="2018-12" db="EMBL/GenBank/DDBJ databases">
        <authorList>
            <person name="Will S."/>
            <person name="Neumann-Schaal M."/>
            <person name="Henke P."/>
        </authorList>
    </citation>
    <scope>NUCLEOTIDE SEQUENCE</scope>
    <source>
        <strain evidence="1">PCC 7102</strain>
    </source>
</reference>
<reference evidence="1" key="2">
    <citation type="journal article" date="2019" name="Genome Biol. Evol.">
        <title>Day and night: Metabolic profiles and evolutionary relationships of six axenic non-marine cyanobacteria.</title>
        <authorList>
            <person name="Will S.E."/>
            <person name="Henke P."/>
            <person name="Boedeker C."/>
            <person name="Huang S."/>
            <person name="Brinkmann H."/>
            <person name="Rohde M."/>
            <person name="Jarek M."/>
            <person name="Friedl T."/>
            <person name="Seufert S."/>
            <person name="Schumacher M."/>
            <person name="Overmann J."/>
            <person name="Neumann-Schaal M."/>
            <person name="Petersen J."/>
        </authorList>
    </citation>
    <scope>NUCLEOTIDE SEQUENCE [LARGE SCALE GENOMIC DNA]</scope>
    <source>
        <strain evidence="1">PCC 7102</strain>
    </source>
</reference>
<accession>A0A3S1AQT7</accession>
<dbReference type="RefSeq" id="WP_325052148.1">
    <property type="nucleotide sequence ID" value="NZ_RSCL01000002.1"/>
</dbReference>
<evidence type="ECO:0000313" key="2">
    <source>
        <dbReference type="Proteomes" id="UP000271624"/>
    </source>
</evidence>
<keyword evidence="2" id="KW-1185">Reference proteome</keyword>
<sequence length="107" mass="12104">MIDPKLMIEPSYWLETGIKLEKVNNLNLFRLTDELQARSDELLEKTKSGLITKEEKAELDGISQLAQIFTYANSVLAAESRWFPTQSEKLSLKGQNTSVNTVTLQNS</sequence>
<protein>
    <submittedName>
        <fullName evidence="1">Uncharacterized protein</fullName>
    </submittedName>
</protein>
<evidence type="ECO:0000313" key="1">
    <source>
        <dbReference type="EMBL" id="RUT08887.1"/>
    </source>
</evidence>
<dbReference type="Proteomes" id="UP000271624">
    <property type="component" value="Unassembled WGS sequence"/>
</dbReference>
<comment type="caution">
    <text evidence="1">The sequence shown here is derived from an EMBL/GenBank/DDBJ whole genome shotgun (WGS) entry which is preliminary data.</text>
</comment>
<dbReference type="EMBL" id="RSCL01000002">
    <property type="protein sequence ID" value="RUT08887.1"/>
    <property type="molecule type" value="Genomic_DNA"/>
</dbReference>
<name>A0A3S1AQT7_9CYAN</name>
<dbReference type="AlphaFoldDB" id="A0A3S1AQT7"/>
<organism evidence="1 2">
    <name type="scientific">Dulcicalothrix desertica PCC 7102</name>
    <dbReference type="NCBI Taxonomy" id="232991"/>
    <lineage>
        <taxon>Bacteria</taxon>
        <taxon>Bacillati</taxon>
        <taxon>Cyanobacteriota</taxon>
        <taxon>Cyanophyceae</taxon>
        <taxon>Nostocales</taxon>
        <taxon>Calotrichaceae</taxon>
        <taxon>Dulcicalothrix</taxon>
    </lineage>
</organism>